<dbReference type="AlphaFoldDB" id="A0A7J6MYI3"/>
<gene>
    <name evidence="2" type="ORF">FOL47_005616</name>
</gene>
<comment type="caution">
    <text evidence="2">The sequence shown here is derived from an EMBL/GenBank/DDBJ whole genome shotgun (WGS) entry which is preliminary data.</text>
</comment>
<accession>A0A7J6MYI3</accession>
<reference evidence="2 3" key="1">
    <citation type="submission" date="2020-04" db="EMBL/GenBank/DDBJ databases">
        <title>Perkinsus chesapeaki whole genome sequence.</title>
        <authorList>
            <person name="Bogema D.R."/>
        </authorList>
    </citation>
    <scope>NUCLEOTIDE SEQUENCE [LARGE SCALE GENOMIC DNA]</scope>
    <source>
        <strain evidence="2">ATCC PRA-425</strain>
    </source>
</reference>
<organism evidence="2 3">
    <name type="scientific">Perkinsus chesapeaki</name>
    <name type="common">Clam parasite</name>
    <name type="synonym">Perkinsus andrewsi</name>
    <dbReference type="NCBI Taxonomy" id="330153"/>
    <lineage>
        <taxon>Eukaryota</taxon>
        <taxon>Sar</taxon>
        <taxon>Alveolata</taxon>
        <taxon>Perkinsozoa</taxon>
        <taxon>Perkinsea</taxon>
        <taxon>Perkinsida</taxon>
        <taxon>Perkinsidae</taxon>
        <taxon>Perkinsus</taxon>
    </lineage>
</organism>
<evidence type="ECO:0000313" key="2">
    <source>
        <dbReference type="EMBL" id="KAF4676665.1"/>
    </source>
</evidence>
<sequence>MSISFYTIILYLGILLCVKGTRRTSPVPHGSYATKVSSTVCLQAVFDGPSANLTAQLYVECQSKYGTFAQKSDELGIAKVIYFAYSVDGASRPQYQGFIERIQFGCSPVVAVGFTDMRDFLTNMIDLNLGVNFNNSIATLVHGMSCH</sequence>
<evidence type="ECO:0000313" key="3">
    <source>
        <dbReference type="Proteomes" id="UP000591131"/>
    </source>
</evidence>
<feature type="signal peptide" evidence="1">
    <location>
        <begin position="1"/>
        <end position="23"/>
    </location>
</feature>
<keyword evidence="1" id="KW-0732">Signal</keyword>
<proteinExistence type="predicted"/>
<feature type="chain" id="PRO_5029456539" evidence="1">
    <location>
        <begin position="24"/>
        <end position="147"/>
    </location>
</feature>
<dbReference type="Proteomes" id="UP000591131">
    <property type="component" value="Unassembled WGS sequence"/>
</dbReference>
<evidence type="ECO:0000256" key="1">
    <source>
        <dbReference type="SAM" id="SignalP"/>
    </source>
</evidence>
<protein>
    <submittedName>
        <fullName evidence="2">Uncharacterized protein</fullName>
    </submittedName>
</protein>
<dbReference type="EMBL" id="JAAPAO010000031">
    <property type="protein sequence ID" value="KAF4676665.1"/>
    <property type="molecule type" value="Genomic_DNA"/>
</dbReference>
<keyword evidence="3" id="KW-1185">Reference proteome</keyword>
<name>A0A7J6MYI3_PERCH</name>